<proteinExistence type="predicted"/>
<organism evidence="2 3">
    <name type="scientific">Nocardia ignorata</name>
    <dbReference type="NCBI Taxonomy" id="145285"/>
    <lineage>
        <taxon>Bacteria</taxon>
        <taxon>Bacillati</taxon>
        <taxon>Actinomycetota</taxon>
        <taxon>Actinomycetes</taxon>
        <taxon>Mycobacteriales</taxon>
        <taxon>Nocardiaceae</taxon>
        <taxon>Nocardia</taxon>
    </lineage>
</organism>
<keyword evidence="1" id="KW-0472">Membrane</keyword>
<name>A0A4R6P731_NOCIG</name>
<keyword evidence="3" id="KW-1185">Reference proteome</keyword>
<feature type="transmembrane region" description="Helical" evidence="1">
    <location>
        <begin position="52"/>
        <end position="70"/>
    </location>
</feature>
<dbReference type="RefSeq" id="WP_067489888.1">
    <property type="nucleotide sequence ID" value="NZ_SNXK01000005.1"/>
</dbReference>
<dbReference type="Proteomes" id="UP000295087">
    <property type="component" value="Unassembled WGS sequence"/>
</dbReference>
<keyword evidence="1" id="KW-0812">Transmembrane</keyword>
<comment type="caution">
    <text evidence="2">The sequence shown here is derived from an EMBL/GenBank/DDBJ whole genome shotgun (WGS) entry which is preliminary data.</text>
</comment>
<evidence type="ECO:0000256" key="1">
    <source>
        <dbReference type="SAM" id="Phobius"/>
    </source>
</evidence>
<evidence type="ECO:0000313" key="3">
    <source>
        <dbReference type="Proteomes" id="UP000295087"/>
    </source>
</evidence>
<feature type="transmembrane region" description="Helical" evidence="1">
    <location>
        <begin position="7"/>
        <end position="32"/>
    </location>
</feature>
<feature type="transmembrane region" description="Helical" evidence="1">
    <location>
        <begin position="82"/>
        <end position="102"/>
    </location>
</feature>
<feature type="transmembrane region" description="Helical" evidence="1">
    <location>
        <begin position="122"/>
        <end position="140"/>
    </location>
</feature>
<dbReference type="EMBL" id="SNXK01000005">
    <property type="protein sequence ID" value="TDP32920.1"/>
    <property type="molecule type" value="Genomic_DNA"/>
</dbReference>
<sequence length="162" mass="17034">MIPLGNAARLLAGVVALATIFGALLADFLIPVGAAQHLRNDAWPPHAKFHDAQYIVMSLLLGVIALVLLMRRGGDRFPTLGWACAVLAVPWLALLGALLFPGTAIQDPEFDNPSALGLHPQILLSLILLALLLAAVALAARQRPGAAAEPRRADSDRGEFGA</sequence>
<protein>
    <submittedName>
        <fullName evidence="2">Uncharacterized protein</fullName>
    </submittedName>
</protein>
<keyword evidence="1" id="KW-1133">Transmembrane helix</keyword>
<accession>A0A4R6P731</accession>
<evidence type="ECO:0000313" key="2">
    <source>
        <dbReference type="EMBL" id="TDP32920.1"/>
    </source>
</evidence>
<reference evidence="2 3" key="1">
    <citation type="submission" date="2019-03" db="EMBL/GenBank/DDBJ databases">
        <title>Genomic Encyclopedia of Type Strains, Phase IV (KMG-IV): sequencing the most valuable type-strain genomes for metagenomic binning, comparative biology and taxonomic classification.</title>
        <authorList>
            <person name="Goeker M."/>
        </authorList>
    </citation>
    <scope>NUCLEOTIDE SEQUENCE [LARGE SCALE GENOMIC DNA]</scope>
    <source>
        <strain evidence="2 3">DSM 44496</strain>
    </source>
</reference>
<dbReference type="AlphaFoldDB" id="A0A4R6P731"/>
<dbReference type="InterPro" id="IPR046580">
    <property type="entry name" value="DUF6640"/>
</dbReference>
<dbReference type="Pfam" id="PF20345">
    <property type="entry name" value="DUF6640"/>
    <property type="match status" value="1"/>
</dbReference>
<gene>
    <name evidence="2" type="ORF">DFR75_105158</name>
</gene>